<evidence type="ECO:0000313" key="4">
    <source>
        <dbReference type="EMBL" id="KRH55979.1"/>
    </source>
</evidence>
<evidence type="ECO:0000256" key="1">
    <source>
        <dbReference type="ARBA" id="ARBA00004413"/>
    </source>
</evidence>
<evidence type="ECO:0000256" key="3">
    <source>
        <dbReference type="SAM" id="MobiDB-lite"/>
    </source>
</evidence>
<dbReference type="InterPro" id="IPR002110">
    <property type="entry name" value="Ankyrin_rpt"/>
</dbReference>
<reference evidence="4 5" key="1">
    <citation type="journal article" date="2010" name="Nature">
        <title>Genome sequence of the palaeopolyploid soybean.</title>
        <authorList>
            <person name="Schmutz J."/>
            <person name="Cannon S.B."/>
            <person name="Schlueter J."/>
            <person name="Ma J."/>
            <person name="Mitros T."/>
            <person name="Nelson W."/>
            <person name="Hyten D.L."/>
            <person name="Song Q."/>
            <person name="Thelen J.J."/>
            <person name="Cheng J."/>
            <person name="Xu D."/>
            <person name="Hellsten U."/>
            <person name="May G.D."/>
            <person name="Yu Y."/>
            <person name="Sakurai T."/>
            <person name="Umezawa T."/>
            <person name="Bhattacharyya M.K."/>
            <person name="Sandhu D."/>
            <person name="Valliyodan B."/>
            <person name="Lindquist E."/>
            <person name="Peto M."/>
            <person name="Grant D."/>
            <person name="Shu S."/>
            <person name="Goodstein D."/>
            <person name="Barry K."/>
            <person name="Futrell-Griggs M."/>
            <person name="Abernathy B."/>
            <person name="Du J."/>
            <person name="Tian Z."/>
            <person name="Zhu L."/>
            <person name="Gill N."/>
            <person name="Joshi T."/>
            <person name="Libault M."/>
            <person name="Sethuraman A."/>
            <person name="Zhang X.-C."/>
            <person name="Shinozaki K."/>
            <person name="Nguyen H.T."/>
            <person name="Wing R.A."/>
            <person name="Cregan P."/>
            <person name="Specht J."/>
            <person name="Grimwood J."/>
            <person name="Rokhsar D."/>
            <person name="Stacey G."/>
            <person name="Shoemaker R.C."/>
            <person name="Jackson S.A."/>
        </authorList>
    </citation>
    <scope>NUCLEOTIDE SEQUENCE</scope>
    <source>
        <strain evidence="5">cv. Williams 82</strain>
        <tissue evidence="4">Callus</tissue>
    </source>
</reference>
<dbReference type="EnsemblPlants" id="KRH55979">
    <property type="protein sequence ID" value="KRH55979"/>
    <property type="gene ID" value="GLYMA_06G294000"/>
</dbReference>
<dbReference type="Gramene" id="KRH55979">
    <property type="protein sequence ID" value="KRH55979"/>
    <property type="gene ID" value="GLYMA_06G294000"/>
</dbReference>
<organism evidence="4">
    <name type="scientific">Glycine max</name>
    <name type="common">Soybean</name>
    <name type="synonym">Glycine hispida</name>
    <dbReference type="NCBI Taxonomy" id="3847"/>
    <lineage>
        <taxon>Eukaryota</taxon>
        <taxon>Viridiplantae</taxon>
        <taxon>Streptophyta</taxon>
        <taxon>Embryophyta</taxon>
        <taxon>Tracheophyta</taxon>
        <taxon>Spermatophyta</taxon>
        <taxon>Magnoliopsida</taxon>
        <taxon>eudicotyledons</taxon>
        <taxon>Gunneridae</taxon>
        <taxon>Pentapetalae</taxon>
        <taxon>rosids</taxon>
        <taxon>fabids</taxon>
        <taxon>Fabales</taxon>
        <taxon>Fabaceae</taxon>
        <taxon>Papilionoideae</taxon>
        <taxon>50 kb inversion clade</taxon>
        <taxon>NPAAA clade</taxon>
        <taxon>indigoferoid/millettioid clade</taxon>
        <taxon>Phaseoleae</taxon>
        <taxon>Glycine</taxon>
        <taxon>Glycine subgen. Soja</taxon>
    </lineage>
</organism>
<evidence type="ECO:0000313" key="5">
    <source>
        <dbReference type="EnsemblPlants" id="KRH55979"/>
    </source>
</evidence>
<dbReference type="GO" id="GO:0005886">
    <property type="term" value="C:plasma membrane"/>
    <property type="evidence" value="ECO:0007669"/>
    <property type="project" value="UniProtKB-SubCell"/>
</dbReference>
<dbReference type="SUPFAM" id="SSF48403">
    <property type="entry name" value="Ankyrin repeat"/>
    <property type="match status" value="1"/>
</dbReference>
<dbReference type="InterPro" id="IPR036770">
    <property type="entry name" value="Ankyrin_rpt-contain_sf"/>
</dbReference>
<comment type="subcellular location">
    <subcellularLocation>
        <location evidence="1">Cell membrane</location>
        <topology evidence="1">Peripheral membrane protein</topology>
        <orientation evidence="1">Cytoplasmic side</orientation>
    </subcellularLocation>
</comment>
<dbReference type="PROSITE" id="PS50297">
    <property type="entry name" value="ANK_REP_REGION"/>
    <property type="match status" value="1"/>
</dbReference>
<dbReference type="Proteomes" id="UP000008827">
    <property type="component" value="Chromosome 6"/>
</dbReference>
<keyword evidence="6" id="KW-1185">Reference proteome</keyword>
<gene>
    <name evidence="4" type="ORF">GLYMA_06G294000</name>
</gene>
<reference evidence="4" key="3">
    <citation type="submission" date="2018-07" db="EMBL/GenBank/DDBJ databases">
        <title>WGS assembly of Glycine max.</title>
        <authorList>
            <person name="Schmutz J."/>
            <person name="Cannon S."/>
            <person name="Schlueter J."/>
            <person name="Ma J."/>
            <person name="Mitros T."/>
            <person name="Nelson W."/>
            <person name="Hyten D."/>
            <person name="Song Q."/>
            <person name="Thelen J."/>
            <person name="Cheng J."/>
            <person name="Xu D."/>
            <person name="Hellsten U."/>
            <person name="May G."/>
            <person name="Yu Y."/>
            <person name="Sakurai T."/>
            <person name="Umezawa T."/>
            <person name="Bhattacharyya M."/>
            <person name="Sandhu D."/>
            <person name="Valliyodan B."/>
            <person name="Lindquist E."/>
            <person name="Peto M."/>
            <person name="Grant D."/>
            <person name="Shu S."/>
            <person name="Goodstein D."/>
            <person name="Barry K."/>
            <person name="Futrell-Griggs M."/>
            <person name="Abernathy B."/>
            <person name="Du J."/>
            <person name="Tian Z."/>
            <person name="Zhu L."/>
            <person name="Gill N."/>
            <person name="Joshi T."/>
            <person name="Libault M."/>
            <person name="Sethuraman A."/>
            <person name="Zhang X."/>
            <person name="Shinozaki K."/>
            <person name="Nguyen H."/>
            <person name="Wing R."/>
            <person name="Cregan P."/>
            <person name="Specht J."/>
            <person name="Grimwood J."/>
            <person name="Rokhsar D."/>
            <person name="Stacey G."/>
            <person name="Shoemaker R."/>
            <person name="Jackson S."/>
        </authorList>
    </citation>
    <scope>NUCLEOTIDE SEQUENCE</scope>
    <source>
        <tissue evidence="4">Callus</tissue>
    </source>
</reference>
<protein>
    <submittedName>
        <fullName evidence="4 5">Uncharacterized protein</fullName>
    </submittedName>
</protein>
<dbReference type="SMART" id="SM00248">
    <property type="entry name" value="ANK"/>
    <property type="match status" value="3"/>
</dbReference>
<name>A0A0R0JUP5_SOYBN</name>
<evidence type="ECO:0000313" key="6">
    <source>
        <dbReference type="Proteomes" id="UP000008827"/>
    </source>
</evidence>
<feature type="repeat" description="ANK" evidence="2">
    <location>
        <begin position="194"/>
        <end position="220"/>
    </location>
</feature>
<dbReference type="PaxDb" id="3847-GLYMA06G44851.1"/>
<dbReference type="STRING" id="3847.A0A0R0JUP5"/>
<feature type="region of interest" description="Disordered" evidence="3">
    <location>
        <begin position="13"/>
        <end position="48"/>
    </location>
</feature>
<dbReference type="AlphaFoldDB" id="A0A0R0JUP5"/>
<reference evidence="5" key="2">
    <citation type="submission" date="2018-02" db="UniProtKB">
        <authorList>
            <consortium name="EnsemblPlants"/>
        </authorList>
    </citation>
    <scope>IDENTIFICATION</scope>
    <source>
        <strain evidence="5">Williams 82</strain>
    </source>
</reference>
<dbReference type="EMBL" id="CM000839">
    <property type="protein sequence ID" value="KRH55979.1"/>
    <property type="molecule type" value="Genomic_DNA"/>
</dbReference>
<accession>A0A0R0JUP5</accession>
<dbReference type="InParanoid" id="A0A0R0JUP5"/>
<evidence type="ECO:0000256" key="2">
    <source>
        <dbReference type="PROSITE-ProRule" id="PRU00023"/>
    </source>
</evidence>
<sequence length="220" mass="25103">MLKRKDVPQWIRRSPQTRSPQCGCSHGSAGDFDTRRKKKNDRVQAQGERRRTIGFKRAANLGKEKIVELICDHFPELLLRRNVKSDTVLDAAVRSKNSTIDQVHSLQLSHREDKEITKEKNEYGDTPLHEAVYSDGDVGVIKEILLVDNDVVYYLNKSRQSPQYLAVLRGNKEILNRLLEILVPADKPLPQQFIGNSPLHAAVQKQDPDLIQHIIEKDPS</sequence>
<dbReference type="PROSITE" id="PS50088">
    <property type="entry name" value="ANK_REPEAT"/>
    <property type="match status" value="1"/>
</dbReference>
<dbReference type="PANTHER" id="PTHR24121">
    <property type="entry name" value="NO MECHANORECEPTOR POTENTIAL C, ISOFORM D-RELATED"/>
    <property type="match status" value="1"/>
</dbReference>
<proteinExistence type="predicted"/>
<dbReference type="SMR" id="A0A0R0JUP5"/>
<dbReference type="Pfam" id="PF12796">
    <property type="entry name" value="Ank_2"/>
    <property type="match status" value="1"/>
</dbReference>
<dbReference type="Gene3D" id="1.25.40.20">
    <property type="entry name" value="Ankyrin repeat-containing domain"/>
    <property type="match status" value="1"/>
</dbReference>
<keyword evidence="2" id="KW-0040">ANK repeat</keyword>
<dbReference type="PANTHER" id="PTHR24121:SF15">
    <property type="entry name" value="ANKYRIN REPEAT PROTEIN"/>
    <property type="match status" value="1"/>
</dbReference>